<accession>A0A218YW20</accession>
<feature type="compositionally biased region" description="Basic and acidic residues" evidence="1">
    <location>
        <begin position="1"/>
        <end position="12"/>
    </location>
</feature>
<organism evidence="2 3">
    <name type="scientific">Diplocarpon coronariae</name>
    <dbReference type="NCBI Taxonomy" id="2795749"/>
    <lineage>
        <taxon>Eukaryota</taxon>
        <taxon>Fungi</taxon>
        <taxon>Dikarya</taxon>
        <taxon>Ascomycota</taxon>
        <taxon>Pezizomycotina</taxon>
        <taxon>Leotiomycetes</taxon>
        <taxon>Helotiales</taxon>
        <taxon>Drepanopezizaceae</taxon>
        <taxon>Diplocarpon</taxon>
    </lineage>
</organism>
<sequence>MHHPIDIQREARAPPFGLAPRIHETPGPRRRSRSLSIALPLLTVSRSANHETLRAERGGVAPLGTKTLPIARHVVAGSRAPSPTNHRCRKLKVELELEPELEKRG</sequence>
<protein>
    <submittedName>
        <fullName evidence="2">Uncharacterized protein</fullName>
    </submittedName>
</protein>
<keyword evidence="3" id="KW-1185">Reference proteome</keyword>
<gene>
    <name evidence="2" type="ORF">B2J93_1455</name>
</gene>
<dbReference type="EMBL" id="MZNU01000340">
    <property type="protein sequence ID" value="OWO99970.1"/>
    <property type="molecule type" value="Genomic_DNA"/>
</dbReference>
<reference evidence="2 3" key="1">
    <citation type="submission" date="2017-04" db="EMBL/GenBank/DDBJ databases">
        <title>Draft genome sequence of Marssonina coronaria NL1: causal agent of apple blotch.</title>
        <authorList>
            <person name="Cheng Q."/>
        </authorList>
    </citation>
    <scope>NUCLEOTIDE SEQUENCE [LARGE SCALE GENOMIC DNA]</scope>
    <source>
        <strain evidence="2 3">NL1</strain>
    </source>
</reference>
<dbReference type="AlphaFoldDB" id="A0A218YW20"/>
<evidence type="ECO:0000313" key="3">
    <source>
        <dbReference type="Proteomes" id="UP000242519"/>
    </source>
</evidence>
<dbReference type="InParanoid" id="A0A218YW20"/>
<evidence type="ECO:0000313" key="2">
    <source>
        <dbReference type="EMBL" id="OWO99970.1"/>
    </source>
</evidence>
<name>A0A218YW20_9HELO</name>
<evidence type="ECO:0000256" key="1">
    <source>
        <dbReference type="SAM" id="MobiDB-lite"/>
    </source>
</evidence>
<proteinExistence type="predicted"/>
<dbReference type="Proteomes" id="UP000242519">
    <property type="component" value="Unassembled WGS sequence"/>
</dbReference>
<feature type="region of interest" description="Disordered" evidence="1">
    <location>
        <begin position="1"/>
        <end position="34"/>
    </location>
</feature>
<comment type="caution">
    <text evidence="2">The sequence shown here is derived from an EMBL/GenBank/DDBJ whole genome shotgun (WGS) entry which is preliminary data.</text>
</comment>